<dbReference type="AlphaFoldDB" id="A0A2V3IVV3"/>
<proteinExistence type="predicted"/>
<keyword evidence="3" id="KW-1185">Reference proteome</keyword>
<reference evidence="2 3" key="1">
    <citation type="journal article" date="2018" name="Mol. Biol. Evol.">
        <title>Analysis of the draft genome of the red seaweed Gracilariopsis chorda provides insights into genome size evolution in Rhodophyta.</title>
        <authorList>
            <person name="Lee J."/>
            <person name="Yang E.C."/>
            <person name="Graf L."/>
            <person name="Yang J.H."/>
            <person name="Qiu H."/>
            <person name="Zel Zion U."/>
            <person name="Chan C.X."/>
            <person name="Stephens T.G."/>
            <person name="Weber A.P.M."/>
            <person name="Boo G.H."/>
            <person name="Boo S.M."/>
            <person name="Kim K.M."/>
            <person name="Shin Y."/>
            <person name="Jung M."/>
            <person name="Lee S.J."/>
            <person name="Yim H.S."/>
            <person name="Lee J.H."/>
            <person name="Bhattacharya D."/>
            <person name="Yoon H.S."/>
        </authorList>
    </citation>
    <scope>NUCLEOTIDE SEQUENCE [LARGE SCALE GENOMIC DNA]</scope>
    <source>
        <strain evidence="2 3">SKKU-2015</strain>
        <tissue evidence="2">Whole body</tissue>
    </source>
</reference>
<accession>A0A2V3IVV3</accession>
<comment type="caution">
    <text evidence="2">The sequence shown here is derived from an EMBL/GenBank/DDBJ whole genome shotgun (WGS) entry which is preliminary data.</text>
</comment>
<protein>
    <submittedName>
        <fullName evidence="2">Uncharacterized protein</fullName>
    </submittedName>
</protein>
<name>A0A2V3IVV3_9FLOR</name>
<evidence type="ECO:0000256" key="1">
    <source>
        <dbReference type="SAM" id="MobiDB-lite"/>
    </source>
</evidence>
<feature type="compositionally biased region" description="Polar residues" evidence="1">
    <location>
        <begin position="116"/>
        <end position="128"/>
    </location>
</feature>
<organism evidence="2 3">
    <name type="scientific">Gracilariopsis chorda</name>
    <dbReference type="NCBI Taxonomy" id="448386"/>
    <lineage>
        <taxon>Eukaryota</taxon>
        <taxon>Rhodophyta</taxon>
        <taxon>Florideophyceae</taxon>
        <taxon>Rhodymeniophycidae</taxon>
        <taxon>Gracilariales</taxon>
        <taxon>Gracilariaceae</taxon>
        <taxon>Gracilariopsis</taxon>
    </lineage>
</organism>
<dbReference type="EMBL" id="NBIV01000042">
    <property type="protein sequence ID" value="PXF46219.1"/>
    <property type="molecule type" value="Genomic_DNA"/>
</dbReference>
<evidence type="ECO:0000313" key="3">
    <source>
        <dbReference type="Proteomes" id="UP000247409"/>
    </source>
</evidence>
<gene>
    <name evidence="2" type="ORF">BWQ96_04004</name>
</gene>
<feature type="region of interest" description="Disordered" evidence="1">
    <location>
        <begin position="116"/>
        <end position="138"/>
    </location>
</feature>
<sequence length="138" mass="15337">MPLPPTVGDCAPTTTILNLRVPTVEFLPRSLRLPYIELYYHLLNNYNTARSEALNLHTLARIFATPNLVLRKNGRGDPRKSNSLSLGRLIKRRISMAMAGEGNTLLDEARVAHLRSNSAQSQSDSPQQKARKAFLAGE</sequence>
<evidence type="ECO:0000313" key="2">
    <source>
        <dbReference type="EMBL" id="PXF46219.1"/>
    </source>
</evidence>
<dbReference type="Proteomes" id="UP000247409">
    <property type="component" value="Unassembled WGS sequence"/>
</dbReference>